<dbReference type="PANTHER" id="PTHR34136:SF1">
    <property type="entry name" value="UDP-N-ACETYL-D-MANNOSAMINURONIC ACID TRANSFERASE"/>
    <property type="match status" value="1"/>
</dbReference>
<dbReference type="InterPro" id="IPR004629">
    <property type="entry name" value="WecG_TagA_CpsF"/>
</dbReference>
<comment type="caution">
    <text evidence="6">The sequence shown here is derived from an EMBL/GenBank/DDBJ whole genome shotgun (WGS) entry which is preliminary data.</text>
</comment>
<keyword evidence="3 5" id="KW-0777">Teichoic acid biosynthesis</keyword>
<evidence type="ECO:0000256" key="5">
    <source>
        <dbReference type="HAMAP-Rule" id="MF_02070"/>
    </source>
</evidence>
<evidence type="ECO:0000256" key="3">
    <source>
        <dbReference type="ARBA" id="ARBA00022944"/>
    </source>
</evidence>
<evidence type="ECO:0000256" key="2">
    <source>
        <dbReference type="ARBA" id="ARBA00022679"/>
    </source>
</evidence>
<proteinExistence type="inferred from homology"/>
<reference evidence="6" key="1">
    <citation type="submission" date="2017-05" db="EMBL/GenBank/DDBJ databases">
        <authorList>
            <person name="Varghese N."/>
            <person name="Submissions S."/>
        </authorList>
    </citation>
    <scope>NUCLEOTIDE SEQUENCE</scope>
    <source>
        <strain evidence="6">Su22</strain>
    </source>
</reference>
<comment type="similarity">
    <text evidence="5">Belongs to the glycosyltransferase 26 family. TagA/TarA subfamily.</text>
</comment>
<protein>
    <recommendedName>
        <fullName evidence="5">N-acetylglucosaminyldiphosphoundecaprenol N-acetyl-beta-D-mannosaminyltransferase</fullName>
        <ecNumber evidence="5">2.4.1.187</ecNumber>
    </recommendedName>
    <alternativeName>
        <fullName evidence="5">N-acetylmannosaminyltransferase</fullName>
    </alternativeName>
    <alternativeName>
        <fullName evidence="5">UDP-N-acetylmannosamine transferase</fullName>
    </alternativeName>
    <alternativeName>
        <fullName evidence="5">UDP-N-acetylmannosamine:N-acetylglucosaminyl pyrophosphorylundecaprenol N-acetylmannosaminyltransferase</fullName>
    </alternativeName>
</protein>
<organism evidence="6 7">
    <name type="scientific">Anoxynatronum buryatiense</name>
    <dbReference type="NCBI Taxonomy" id="489973"/>
    <lineage>
        <taxon>Bacteria</taxon>
        <taxon>Bacillati</taxon>
        <taxon>Bacillota</taxon>
        <taxon>Clostridia</taxon>
        <taxon>Eubacteriales</taxon>
        <taxon>Clostridiaceae</taxon>
        <taxon>Anoxynatronum</taxon>
    </lineage>
</organism>
<evidence type="ECO:0000256" key="4">
    <source>
        <dbReference type="ARBA" id="ARBA00023316"/>
    </source>
</evidence>
<dbReference type="HAMAP" id="MF_02070">
    <property type="entry name" value="TagA_TarA"/>
    <property type="match status" value="1"/>
</dbReference>
<keyword evidence="2 5" id="KW-0808">Transferase</keyword>
<dbReference type="GO" id="GO:0047244">
    <property type="term" value="F:N-acetylglucosaminyldiphosphoundecaprenol N-acetyl-beta-D-mannosaminyltransferase activity"/>
    <property type="evidence" value="ECO:0007669"/>
    <property type="project" value="UniProtKB-UniRule"/>
</dbReference>
<dbReference type="CDD" id="cd06533">
    <property type="entry name" value="Glyco_transf_WecG_TagA"/>
    <property type="match status" value="1"/>
</dbReference>
<dbReference type="GO" id="GO:0019350">
    <property type="term" value="P:teichoic acid biosynthetic process"/>
    <property type="evidence" value="ECO:0007669"/>
    <property type="project" value="UniProtKB-UniRule"/>
</dbReference>
<keyword evidence="4 5" id="KW-0961">Cell wall biogenesis/degradation</keyword>
<name>A0AA46AI10_9CLOT</name>
<dbReference type="PANTHER" id="PTHR34136">
    <property type="match status" value="1"/>
</dbReference>
<evidence type="ECO:0000313" key="7">
    <source>
        <dbReference type="Proteomes" id="UP001158066"/>
    </source>
</evidence>
<evidence type="ECO:0000256" key="1">
    <source>
        <dbReference type="ARBA" id="ARBA00022676"/>
    </source>
</evidence>
<dbReference type="EC" id="2.4.1.187" evidence="5"/>
<comment type="catalytic activity">
    <reaction evidence="5">
        <text>UDP-N-acetyl-alpha-D-mannosamine + N-acetyl-alpha-D-glucosaminyl-di-trans,octa-cis-undecaprenyl diphosphate = N-acetyl-beta-D-mannosaminyl-(1-&gt;4)-N-acetyl-alpha-D-glucosaminyl di-trans,octa-cis-undecaprenyl diphosphate + UDP + H(+)</text>
        <dbReference type="Rhea" id="RHEA:16053"/>
        <dbReference type="ChEBI" id="CHEBI:15378"/>
        <dbReference type="ChEBI" id="CHEBI:58223"/>
        <dbReference type="ChEBI" id="CHEBI:62959"/>
        <dbReference type="ChEBI" id="CHEBI:68623"/>
        <dbReference type="ChEBI" id="CHEBI:132210"/>
        <dbReference type="EC" id="2.4.1.187"/>
    </reaction>
</comment>
<dbReference type="AlphaFoldDB" id="A0AA46AI10"/>
<accession>A0AA46AI10</accession>
<comment type="pathway">
    <text evidence="5">Cell wall biogenesis; teichoic acid biosynthesis.</text>
</comment>
<keyword evidence="1 5" id="KW-0328">Glycosyltransferase</keyword>
<dbReference type="InterPro" id="IPR034714">
    <property type="entry name" value="TagA_TarA"/>
</dbReference>
<dbReference type="NCBIfam" id="TIGR00696">
    <property type="entry name" value="wecG_tagA_cpsF"/>
    <property type="match status" value="1"/>
</dbReference>
<comment type="function">
    <text evidence="5">Catalyzes the conversion of GlcNAc-PP-undecaprenol into ManNAc-GlcNAc-PP-undecaprenol, the first committed lipid intermediate in the de novo synthesis of teichoic acid.</text>
</comment>
<dbReference type="RefSeq" id="WP_283408184.1">
    <property type="nucleotide sequence ID" value="NZ_FXUF01000002.1"/>
</dbReference>
<sequence>MKPVKVMGVPINPVTNQQMESLISEMLSEKTTSTLMTPNPEMVMAANTNPELMAALQSADLVIPDGIGLIIASRLKNLGLKERVTGIDTMEKVLACCHQQQLSFFLLGGKPGRAEKAVNTIGKKYPGIRVAGCYHGYFQSDEEDGVLELIRESSPDVLFVCLGFPRQEIWINQKRCQVSSRLMMGVGGSVDVYAGEVKRAPAFFQKLGIEWFYRLLQEPSRLGRMSVLPVFLWKALWMKKDEMKDR</sequence>
<dbReference type="Proteomes" id="UP001158066">
    <property type="component" value="Unassembled WGS sequence"/>
</dbReference>
<gene>
    <name evidence="6" type="ORF">SAMN06296020_102280</name>
</gene>
<evidence type="ECO:0000313" key="6">
    <source>
        <dbReference type="EMBL" id="SMP45230.1"/>
    </source>
</evidence>
<dbReference type="GO" id="GO:0071555">
    <property type="term" value="P:cell wall organization"/>
    <property type="evidence" value="ECO:0007669"/>
    <property type="project" value="UniProtKB-KW"/>
</dbReference>
<keyword evidence="7" id="KW-1185">Reference proteome</keyword>
<dbReference type="Pfam" id="PF03808">
    <property type="entry name" value="Glyco_tran_WecG"/>
    <property type="match status" value="1"/>
</dbReference>
<dbReference type="EMBL" id="FXUF01000002">
    <property type="protein sequence ID" value="SMP45230.1"/>
    <property type="molecule type" value="Genomic_DNA"/>
</dbReference>